<feature type="region of interest" description="Disordered" evidence="1">
    <location>
        <begin position="84"/>
        <end position="114"/>
    </location>
</feature>
<dbReference type="AlphaFoldDB" id="A0A644T0L5"/>
<name>A0A644T0L5_9ZZZZ</name>
<comment type="caution">
    <text evidence="2">The sequence shown here is derived from an EMBL/GenBank/DDBJ whole genome shotgun (WGS) entry which is preliminary data.</text>
</comment>
<sequence>MNVCQTVNLCQNVNACHATEGVSEPFLDTSEFMKTVGAMFAKSVLAVDTNSIQPSIVDVLCVDHRSVIRPATRPVILLVLAGSADSADADSDSGSVSFRFSHSSRSGDAFVGFN</sequence>
<protein>
    <submittedName>
        <fullName evidence="2">Uncharacterized protein</fullName>
    </submittedName>
</protein>
<evidence type="ECO:0000313" key="2">
    <source>
        <dbReference type="EMBL" id="MPL60339.1"/>
    </source>
</evidence>
<gene>
    <name evidence="2" type="ORF">SDC9_05898</name>
</gene>
<feature type="compositionally biased region" description="Low complexity" evidence="1">
    <location>
        <begin position="84"/>
        <end position="107"/>
    </location>
</feature>
<evidence type="ECO:0000256" key="1">
    <source>
        <dbReference type="SAM" id="MobiDB-lite"/>
    </source>
</evidence>
<accession>A0A644T0L5</accession>
<organism evidence="2">
    <name type="scientific">bioreactor metagenome</name>
    <dbReference type="NCBI Taxonomy" id="1076179"/>
    <lineage>
        <taxon>unclassified sequences</taxon>
        <taxon>metagenomes</taxon>
        <taxon>ecological metagenomes</taxon>
    </lineage>
</organism>
<reference evidence="2" key="1">
    <citation type="submission" date="2019-08" db="EMBL/GenBank/DDBJ databases">
        <authorList>
            <person name="Kucharzyk K."/>
            <person name="Murdoch R.W."/>
            <person name="Higgins S."/>
            <person name="Loffler F."/>
        </authorList>
    </citation>
    <scope>NUCLEOTIDE SEQUENCE</scope>
</reference>
<proteinExistence type="predicted"/>
<dbReference type="EMBL" id="VSSQ01000012">
    <property type="protein sequence ID" value="MPL60339.1"/>
    <property type="molecule type" value="Genomic_DNA"/>
</dbReference>